<accession>A0ABS0VWP2</accession>
<feature type="domain" description="Septum formation-related" evidence="2">
    <location>
        <begin position="77"/>
        <end position="301"/>
    </location>
</feature>
<dbReference type="EMBL" id="JAEIOT010000011">
    <property type="protein sequence ID" value="MBI9001199.1"/>
    <property type="molecule type" value="Genomic_DNA"/>
</dbReference>
<gene>
    <name evidence="3" type="ORF">JDV76_09515</name>
</gene>
<evidence type="ECO:0000313" key="4">
    <source>
        <dbReference type="Proteomes" id="UP000625574"/>
    </source>
</evidence>
<dbReference type="Pfam" id="PF13845">
    <property type="entry name" value="Septum_form"/>
    <property type="match status" value="1"/>
</dbReference>
<dbReference type="Proteomes" id="UP000625574">
    <property type="component" value="Unassembled WGS sequence"/>
</dbReference>
<reference evidence="3 4" key="1">
    <citation type="submission" date="2020-12" db="EMBL/GenBank/DDBJ databases">
        <title>Genome public.</title>
        <authorList>
            <person name="Sun Q."/>
        </authorList>
    </citation>
    <scope>NUCLEOTIDE SEQUENCE [LARGE SCALE GENOMIC DNA]</scope>
    <source>
        <strain evidence="3 4">CCM 8864</strain>
    </source>
</reference>
<feature type="region of interest" description="Disordered" evidence="1">
    <location>
        <begin position="36"/>
        <end position="62"/>
    </location>
</feature>
<sequence length="341" mass="35793">MKATRSWRSATAVQAALIAMLVASVGVGSYSYVASESTAAPSSGTGTGTVTSEGSTSTENTTTTKVEAAPFTTADVGDCLNWDTAADGTVSNFQKADCAAEHRFEVSAREDLGTYPSSEFGPSAPAPNLTRQAQLREELCKTPTIDYLGGRYTPHGRYSIAPILPPASAWEAGDRTMLCGVQVTDDDGRTLATRGRAAEQDQSRIFQPGECVTIGPAGAPRAVNCADPHQLEITAVIDLKPVFPEGTPTVEDQDAYLKNACTQAAQDHLGGDDPFYYSTLESFWTAIDANAWTGGSNTVNCALFKANAGGGFATLEGAATGPFVIDGAPPEPRPKRDPIRQ</sequence>
<organism evidence="3 4">
    <name type="scientific">Corynebacterium marambiense</name>
    <dbReference type="NCBI Taxonomy" id="2765364"/>
    <lineage>
        <taxon>Bacteria</taxon>
        <taxon>Bacillati</taxon>
        <taxon>Actinomycetota</taxon>
        <taxon>Actinomycetes</taxon>
        <taxon>Mycobacteriales</taxon>
        <taxon>Corynebacteriaceae</taxon>
        <taxon>Corynebacterium</taxon>
    </lineage>
</organism>
<keyword evidence="4" id="KW-1185">Reference proteome</keyword>
<proteinExistence type="predicted"/>
<evidence type="ECO:0000259" key="2">
    <source>
        <dbReference type="Pfam" id="PF13845"/>
    </source>
</evidence>
<dbReference type="InterPro" id="IPR026004">
    <property type="entry name" value="Septum_form"/>
</dbReference>
<evidence type="ECO:0000313" key="3">
    <source>
        <dbReference type="EMBL" id="MBI9001199.1"/>
    </source>
</evidence>
<dbReference type="RefSeq" id="WP_198736665.1">
    <property type="nucleotide sequence ID" value="NZ_JAEIOT010000011.1"/>
</dbReference>
<evidence type="ECO:0000256" key="1">
    <source>
        <dbReference type="SAM" id="MobiDB-lite"/>
    </source>
</evidence>
<comment type="caution">
    <text evidence="3">The sequence shown here is derived from an EMBL/GenBank/DDBJ whole genome shotgun (WGS) entry which is preliminary data.</text>
</comment>
<name>A0ABS0VWP2_9CORY</name>
<protein>
    <submittedName>
        <fullName evidence="3">Septum formation family protein</fullName>
    </submittedName>
</protein>